<name>A0ACB7J3T2_PLECO</name>
<accession>A0ACB7J3T2</accession>
<evidence type="ECO:0000313" key="1">
    <source>
        <dbReference type="EMBL" id="KAG9225247.1"/>
    </source>
</evidence>
<proteinExistence type="predicted"/>
<protein>
    <submittedName>
        <fullName evidence="1">Uncharacterized protein</fullName>
    </submittedName>
</protein>
<evidence type="ECO:0000313" key="2">
    <source>
        <dbReference type="Proteomes" id="UP000824881"/>
    </source>
</evidence>
<organism evidence="1 2">
    <name type="scientific">Pleurotus cornucopiae</name>
    <name type="common">Cornucopia mushroom</name>
    <dbReference type="NCBI Taxonomy" id="5321"/>
    <lineage>
        <taxon>Eukaryota</taxon>
        <taxon>Fungi</taxon>
        <taxon>Dikarya</taxon>
        <taxon>Basidiomycota</taxon>
        <taxon>Agaricomycotina</taxon>
        <taxon>Agaricomycetes</taxon>
        <taxon>Agaricomycetidae</taxon>
        <taxon>Agaricales</taxon>
        <taxon>Pleurotineae</taxon>
        <taxon>Pleurotaceae</taxon>
        <taxon>Pleurotus</taxon>
    </lineage>
</organism>
<dbReference type="Proteomes" id="UP000824881">
    <property type="component" value="Unassembled WGS sequence"/>
</dbReference>
<comment type="caution">
    <text evidence="1">The sequence shown here is derived from an EMBL/GenBank/DDBJ whole genome shotgun (WGS) entry which is preliminary data.</text>
</comment>
<gene>
    <name evidence="1" type="ORF">CCMSSC00406_0007078</name>
</gene>
<sequence length="69" mass="7151">MLTTALLLLLVAQIGFGISTACTSPAPSPPLPSPPSPPFESRISHISTSQRPNVRIIAQIPPLGTPQAP</sequence>
<dbReference type="EMBL" id="WQMT02000003">
    <property type="protein sequence ID" value="KAG9225247.1"/>
    <property type="molecule type" value="Genomic_DNA"/>
</dbReference>
<keyword evidence="2" id="KW-1185">Reference proteome</keyword>
<reference evidence="1 2" key="1">
    <citation type="journal article" date="2021" name="Appl. Environ. Microbiol.">
        <title>Genetic linkage and physical mapping for an oyster mushroom Pleurotus cornucopiae and QTL analysis for the trait cap color.</title>
        <authorList>
            <person name="Zhang Y."/>
            <person name="Gao W."/>
            <person name="Sonnenberg A."/>
            <person name="Chen Q."/>
            <person name="Zhang J."/>
            <person name="Huang C."/>
        </authorList>
    </citation>
    <scope>NUCLEOTIDE SEQUENCE [LARGE SCALE GENOMIC DNA]</scope>
    <source>
        <strain evidence="1">CCMSSC00406</strain>
    </source>
</reference>